<dbReference type="Proteomes" id="UP001372338">
    <property type="component" value="Unassembled WGS sequence"/>
</dbReference>
<dbReference type="AlphaFoldDB" id="A0AAN9E5V6"/>
<reference evidence="2 3" key="1">
    <citation type="submission" date="2024-01" db="EMBL/GenBank/DDBJ databases">
        <title>The genomes of 5 underutilized Papilionoideae crops provide insights into root nodulation and disease resistanc.</title>
        <authorList>
            <person name="Yuan L."/>
        </authorList>
    </citation>
    <scope>NUCLEOTIDE SEQUENCE [LARGE SCALE GENOMIC DNA]</scope>
    <source>
        <strain evidence="2">ZHUSHIDOU_FW_LH</strain>
        <tissue evidence="2">Leaf</tissue>
    </source>
</reference>
<name>A0AAN9E5V6_CROPI</name>
<accession>A0AAN9E5V6</accession>
<proteinExistence type="predicted"/>
<keyword evidence="1" id="KW-0812">Transmembrane</keyword>
<keyword evidence="1" id="KW-0472">Membrane</keyword>
<sequence>MAVNVHALRKLQEATEAEEAAGKSSNNYGANYGTTGSFNNYEMATRPTKIRLSTVLQIQENVAFVPISTTTMVTILYITVVLSMAIATVVTSVVTLMPQHGTIAVNEIYMLRNGIYTISSPHVIHVALLIINETGALARSNVEVITMIAIK</sequence>
<keyword evidence="1" id="KW-1133">Transmembrane helix</keyword>
<evidence type="ECO:0000256" key="1">
    <source>
        <dbReference type="SAM" id="Phobius"/>
    </source>
</evidence>
<evidence type="ECO:0000313" key="3">
    <source>
        <dbReference type="Proteomes" id="UP001372338"/>
    </source>
</evidence>
<keyword evidence="3" id="KW-1185">Reference proteome</keyword>
<gene>
    <name evidence="2" type="ORF">RIF29_41143</name>
</gene>
<protein>
    <submittedName>
        <fullName evidence="2">Uncharacterized protein</fullName>
    </submittedName>
</protein>
<organism evidence="2 3">
    <name type="scientific">Crotalaria pallida</name>
    <name type="common">Smooth rattlebox</name>
    <name type="synonym">Crotalaria striata</name>
    <dbReference type="NCBI Taxonomy" id="3830"/>
    <lineage>
        <taxon>Eukaryota</taxon>
        <taxon>Viridiplantae</taxon>
        <taxon>Streptophyta</taxon>
        <taxon>Embryophyta</taxon>
        <taxon>Tracheophyta</taxon>
        <taxon>Spermatophyta</taxon>
        <taxon>Magnoliopsida</taxon>
        <taxon>eudicotyledons</taxon>
        <taxon>Gunneridae</taxon>
        <taxon>Pentapetalae</taxon>
        <taxon>rosids</taxon>
        <taxon>fabids</taxon>
        <taxon>Fabales</taxon>
        <taxon>Fabaceae</taxon>
        <taxon>Papilionoideae</taxon>
        <taxon>50 kb inversion clade</taxon>
        <taxon>genistoids sensu lato</taxon>
        <taxon>core genistoids</taxon>
        <taxon>Crotalarieae</taxon>
        <taxon>Crotalaria</taxon>
    </lineage>
</organism>
<feature type="transmembrane region" description="Helical" evidence="1">
    <location>
        <begin position="75"/>
        <end position="97"/>
    </location>
</feature>
<comment type="caution">
    <text evidence="2">The sequence shown here is derived from an EMBL/GenBank/DDBJ whole genome shotgun (WGS) entry which is preliminary data.</text>
</comment>
<evidence type="ECO:0000313" key="2">
    <source>
        <dbReference type="EMBL" id="KAK7246281.1"/>
    </source>
</evidence>
<dbReference type="EMBL" id="JAYWIO010000008">
    <property type="protein sequence ID" value="KAK7246281.1"/>
    <property type="molecule type" value="Genomic_DNA"/>
</dbReference>